<evidence type="ECO:0000256" key="1">
    <source>
        <dbReference type="ARBA" id="ARBA00022801"/>
    </source>
</evidence>
<organism evidence="5 7">
    <name type="scientific">Corynebacterium amycolatum</name>
    <dbReference type="NCBI Taxonomy" id="43765"/>
    <lineage>
        <taxon>Bacteria</taxon>
        <taxon>Bacillati</taxon>
        <taxon>Actinomycetota</taxon>
        <taxon>Actinomycetes</taxon>
        <taxon>Mycobacteriales</taxon>
        <taxon>Corynebacteriaceae</taxon>
        <taxon>Corynebacterium</taxon>
    </lineage>
</organism>
<keyword evidence="1" id="KW-0378">Hydrolase</keyword>
<feature type="compositionally biased region" description="Polar residues" evidence="3">
    <location>
        <begin position="328"/>
        <end position="345"/>
    </location>
</feature>
<evidence type="ECO:0000313" key="5">
    <source>
        <dbReference type="EMBL" id="QPR31537.1"/>
    </source>
</evidence>
<feature type="region of interest" description="Disordered" evidence="3">
    <location>
        <begin position="301"/>
        <end position="345"/>
    </location>
</feature>
<dbReference type="EMBL" id="CP065628">
    <property type="protein sequence ID" value="QPR31537.1"/>
    <property type="molecule type" value="Genomic_DNA"/>
</dbReference>
<dbReference type="AlphaFoldDB" id="A0AB37GJE4"/>
<feature type="active site" description="Acyl-thioester intermediate" evidence="2">
    <location>
        <position position="234"/>
    </location>
</feature>
<evidence type="ECO:0000256" key="4">
    <source>
        <dbReference type="SAM" id="Phobius"/>
    </source>
</evidence>
<evidence type="ECO:0000256" key="3">
    <source>
        <dbReference type="SAM" id="MobiDB-lite"/>
    </source>
</evidence>
<dbReference type="NCBIfam" id="NF033745">
    <property type="entry name" value="class_C_sortase"/>
    <property type="match status" value="1"/>
</dbReference>
<feature type="transmembrane region" description="Helical" evidence="4">
    <location>
        <begin position="271"/>
        <end position="292"/>
    </location>
</feature>
<proteinExistence type="predicted"/>
<dbReference type="SUPFAM" id="SSF63817">
    <property type="entry name" value="Sortase"/>
    <property type="match status" value="1"/>
</dbReference>
<evidence type="ECO:0000313" key="8">
    <source>
        <dbReference type="Proteomes" id="UP000595198"/>
    </source>
</evidence>
<dbReference type="EMBL" id="CP066023">
    <property type="protein sequence ID" value="QQB83418.1"/>
    <property type="molecule type" value="Genomic_DNA"/>
</dbReference>
<sequence>MGKHSALTLTRDASAEQPEQPEQAKKNSMVLPAILVIVGLLVMLYPVVSTALNNYGTSKAAKEFAKLEKSVPQEVKDEQWERAHSYNERHTTGPILDPWLNEVNDHNPEYAAYLDQLNATDVMARLIFPEIKADLPIYHGTSDEVLAKGLGHLYGSDLPVGGVGTHSIITGHTGLTNVTLFDNLRKAKEGDAFYIQVAGHKLKYEIDQIKVVLPHETDDLRPVEGQDYITLITCTPYGINTHRLLVRGHQVPMDPSESNVFDQTHGTGWQWWMYALLVTVLVLGAGFAWWLWRQRLDADEELDDDAENADVETADGDADSDELADGSESASEDNNNTSWWENDNE</sequence>
<name>A0AB37GJE4_CORAY</name>
<feature type="transmembrane region" description="Helical" evidence="4">
    <location>
        <begin position="29"/>
        <end position="48"/>
    </location>
</feature>
<dbReference type="NCBIfam" id="TIGR01076">
    <property type="entry name" value="sortase_fam"/>
    <property type="match status" value="1"/>
</dbReference>
<feature type="active site" description="Proton donor/acceptor" evidence="2">
    <location>
        <position position="172"/>
    </location>
</feature>
<keyword evidence="8" id="KW-1185">Reference proteome</keyword>
<keyword evidence="4" id="KW-1133">Transmembrane helix</keyword>
<gene>
    <name evidence="5" type="ORF">I6G95_03605</name>
    <name evidence="6" type="ORF">I6H48_04185</name>
</gene>
<evidence type="ECO:0000256" key="2">
    <source>
        <dbReference type="PIRSR" id="PIRSR605754-1"/>
    </source>
</evidence>
<dbReference type="Gene3D" id="2.40.260.10">
    <property type="entry name" value="Sortase"/>
    <property type="match status" value="1"/>
</dbReference>
<keyword evidence="4" id="KW-0812">Transmembrane</keyword>
<protein>
    <submittedName>
        <fullName evidence="5">Class C sortase</fullName>
    </submittedName>
</protein>
<dbReference type="InterPro" id="IPR042002">
    <property type="entry name" value="Sortase_C"/>
</dbReference>
<dbReference type="InterPro" id="IPR023365">
    <property type="entry name" value="Sortase_dom-sf"/>
</dbReference>
<evidence type="ECO:0000313" key="6">
    <source>
        <dbReference type="EMBL" id="QQB83418.1"/>
    </source>
</evidence>
<dbReference type="GO" id="GO:0016787">
    <property type="term" value="F:hydrolase activity"/>
    <property type="evidence" value="ECO:0007669"/>
    <property type="project" value="UniProtKB-KW"/>
</dbReference>
<accession>A0AB37GJE4</accession>
<dbReference type="Proteomes" id="UP000594774">
    <property type="component" value="Chromosome"/>
</dbReference>
<keyword evidence="4" id="KW-0472">Membrane</keyword>
<dbReference type="Pfam" id="PF04203">
    <property type="entry name" value="Sortase"/>
    <property type="match status" value="1"/>
</dbReference>
<dbReference type="CDD" id="cd05827">
    <property type="entry name" value="Sortase_C"/>
    <property type="match status" value="1"/>
</dbReference>
<feature type="region of interest" description="Disordered" evidence="3">
    <location>
        <begin position="1"/>
        <end position="25"/>
    </location>
</feature>
<dbReference type="InterPro" id="IPR005754">
    <property type="entry name" value="Sortase"/>
</dbReference>
<dbReference type="Proteomes" id="UP000595198">
    <property type="component" value="Chromosome"/>
</dbReference>
<feature type="compositionally biased region" description="Acidic residues" evidence="3">
    <location>
        <begin position="301"/>
        <end position="325"/>
    </location>
</feature>
<evidence type="ECO:0000313" key="7">
    <source>
        <dbReference type="Proteomes" id="UP000594774"/>
    </source>
</evidence>
<reference evidence="7 8" key="1">
    <citation type="submission" date="2020-12" db="EMBL/GenBank/DDBJ databases">
        <title>FDA dAtabase for Regulatory Grade micrObial Sequences (FDA-ARGOS): Supporting development and validation of Infectious Disease Dx tests.</title>
        <authorList>
            <person name="Sproer C."/>
            <person name="Gronow S."/>
            <person name="Severitt S."/>
            <person name="Schroder I."/>
            <person name="Tallon L."/>
            <person name="Sadzewicz L."/>
            <person name="Zhao X."/>
            <person name="Boylan J."/>
            <person name="Ott S."/>
            <person name="Bowen H."/>
            <person name="Vavikolanu K."/>
            <person name="Mehta A."/>
            <person name="Aluvathingal J."/>
            <person name="Nadendla S."/>
            <person name="Lowell S."/>
            <person name="Myers T."/>
            <person name="Yan Y."/>
            <person name="Sichtig H."/>
        </authorList>
    </citation>
    <scope>NUCLEOTIDE SEQUENCE [LARGE SCALE GENOMIC DNA]</scope>
    <source>
        <strain evidence="5 7">FDAARGOS_938</strain>
        <strain evidence="6 8">FDAARGOS_991</strain>
    </source>
</reference>